<reference evidence="1 2" key="1">
    <citation type="submission" date="2017-05" db="EMBL/GenBank/DDBJ databases">
        <authorList>
            <person name="Song R."/>
            <person name="Chenine A.L."/>
            <person name="Ruprecht R.M."/>
        </authorList>
    </citation>
    <scope>NUCLEOTIDE SEQUENCE [LARGE SCALE GENOMIC DNA]</scope>
    <source>
        <strain evidence="1 2">CECT 8663</strain>
    </source>
</reference>
<dbReference type="AlphaFoldDB" id="A0A238KY78"/>
<gene>
    <name evidence="1" type="ORF">PEV8663_03608</name>
</gene>
<dbReference type="Proteomes" id="UP000220836">
    <property type="component" value="Unassembled WGS sequence"/>
</dbReference>
<keyword evidence="2" id="KW-1185">Reference proteome</keyword>
<proteinExistence type="predicted"/>
<dbReference type="EMBL" id="FXYH01000015">
    <property type="protein sequence ID" value="SMX47677.1"/>
    <property type="molecule type" value="Genomic_DNA"/>
</dbReference>
<accession>A0A238KY78</accession>
<protein>
    <submittedName>
        <fullName evidence="1">Uncharacterized protein</fullName>
    </submittedName>
</protein>
<organism evidence="1 2">
    <name type="scientific">Pelagimonas varians</name>
    <dbReference type="NCBI Taxonomy" id="696760"/>
    <lineage>
        <taxon>Bacteria</taxon>
        <taxon>Pseudomonadati</taxon>
        <taxon>Pseudomonadota</taxon>
        <taxon>Alphaproteobacteria</taxon>
        <taxon>Rhodobacterales</taxon>
        <taxon>Roseobacteraceae</taxon>
        <taxon>Pelagimonas</taxon>
    </lineage>
</organism>
<name>A0A238KY78_9RHOB</name>
<sequence length="205" mass="20704">MVNGTPILGSDDVVWAEIAGLNSTETTTAAAAVAQKWAHDAENTEVEAGAYSARHHAAKSQASAQGAGLFQAGAMADAAAASVDRSGAQASALTATVQAAQSANAASMALAAALASGLGVYGDTAAGLAATGDGGQFVVVDDAGAHVYANVGDVATDEDGSLDQGSRRMQHSLPRRLQTLVRRERGSRVVGGRTWSQRLLQQTTI</sequence>
<evidence type="ECO:0000313" key="2">
    <source>
        <dbReference type="Proteomes" id="UP000220836"/>
    </source>
</evidence>
<evidence type="ECO:0000313" key="1">
    <source>
        <dbReference type="EMBL" id="SMX47677.1"/>
    </source>
</evidence>